<dbReference type="PANTHER" id="PTHR36063:SF3">
    <property type="entry name" value="PROTEIN, PUTATIVE-RELATED"/>
    <property type="match status" value="1"/>
</dbReference>
<reference evidence="3" key="1">
    <citation type="journal article" date="2020" name="Nat. Commun.">
        <title>Genome sequence of the cluster root forming white lupin.</title>
        <authorList>
            <person name="Hufnagel B."/>
            <person name="Marques A."/>
            <person name="Soriano A."/>
            <person name="Marques L."/>
            <person name="Divol F."/>
            <person name="Doumas P."/>
            <person name="Sallet E."/>
            <person name="Mancinotti D."/>
            <person name="Carrere S."/>
            <person name="Marande W."/>
            <person name="Arribat S."/>
            <person name="Keller J."/>
            <person name="Huneau C."/>
            <person name="Blein T."/>
            <person name="Aime D."/>
            <person name="Laguerre M."/>
            <person name="Taylor J."/>
            <person name="Schubert V."/>
            <person name="Nelson M."/>
            <person name="Geu-Flores F."/>
            <person name="Crespi M."/>
            <person name="Gallardo-Guerrero K."/>
            <person name="Delaux P.-M."/>
            <person name="Salse J."/>
            <person name="Berges H."/>
            <person name="Guyot R."/>
            <person name="Gouzy J."/>
            <person name="Peret B."/>
        </authorList>
    </citation>
    <scope>NUCLEOTIDE SEQUENCE [LARGE SCALE GENOMIC DNA]</scope>
    <source>
        <strain evidence="3">cv. Amiga</strain>
    </source>
</reference>
<dbReference type="Proteomes" id="UP000447434">
    <property type="component" value="Chromosome 7"/>
</dbReference>
<dbReference type="OrthoDB" id="1428015at2759"/>
<evidence type="ECO:0000256" key="1">
    <source>
        <dbReference type="SAM" id="Phobius"/>
    </source>
</evidence>
<feature type="transmembrane region" description="Helical" evidence="1">
    <location>
        <begin position="49"/>
        <end position="69"/>
    </location>
</feature>
<keyword evidence="3" id="KW-1185">Reference proteome</keyword>
<comment type="caution">
    <text evidence="2">The sequence shown here is derived from an EMBL/GenBank/DDBJ whole genome shotgun (WGS) entry which is preliminary data.</text>
</comment>
<keyword evidence="1" id="KW-1133">Transmembrane helix</keyword>
<organism evidence="2 3">
    <name type="scientific">Lupinus albus</name>
    <name type="common">White lupine</name>
    <name type="synonym">Lupinus termis</name>
    <dbReference type="NCBI Taxonomy" id="3870"/>
    <lineage>
        <taxon>Eukaryota</taxon>
        <taxon>Viridiplantae</taxon>
        <taxon>Streptophyta</taxon>
        <taxon>Embryophyta</taxon>
        <taxon>Tracheophyta</taxon>
        <taxon>Spermatophyta</taxon>
        <taxon>Magnoliopsida</taxon>
        <taxon>eudicotyledons</taxon>
        <taxon>Gunneridae</taxon>
        <taxon>Pentapetalae</taxon>
        <taxon>rosids</taxon>
        <taxon>fabids</taxon>
        <taxon>Fabales</taxon>
        <taxon>Fabaceae</taxon>
        <taxon>Papilionoideae</taxon>
        <taxon>50 kb inversion clade</taxon>
        <taxon>genistoids sensu lato</taxon>
        <taxon>core genistoids</taxon>
        <taxon>Genisteae</taxon>
        <taxon>Lupinus</taxon>
    </lineage>
</organism>
<evidence type="ECO:0000313" key="2">
    <source>
        <dbReference type="EMBL" id="KAE9610526.1"/>
    </source>
</evidence>
<evidence type="ECO:0000313" key="3">
    <source>
        <dbReference type="Proteomes" id="UP000447434"/>
    </source>
</evidence>
<name>A0A6A4QAJ2_LUPAL</name>
<dbReference type="EMBL" id="WOCE01000007">
    <property type="protein sequence ID" value="KAE9610526.1"/>
    <property type="molecule type" value="Genomic_DNA"/>
</dbReference>
<keyword evidence="1" id="KW-0472">Membrane</keyword>
<protein>
    <submittedName>
        <fullName evidence="2">Uncharacterized protein</fullName>
    </submittedName>
</protein>
<accession>A0A6A4QAJ2</accession>
<gene>
    <name evidence="2" type="ORF">Lalb_Chr07g0187541</name>
</gene>
<dbReference type="AlphaFoldDB" id="A0A6A4QAJ2"/>
<dbReference type="PANTHER" id="PTHR36063">
    <property type="entry name" value="ARABIDOPSIS THALIANA GENOMIC DNA, CHROMOSOME 5, P1 CLONE:MOK16"/>
    <property type="match status" value="1"/>
</dbReference>
<sequence>MVREMKSILNWGEVAPTLLISHSRSRRYTNSFKKLEPIEEEHAQHGFKILYKGLISFPLLISGFLYIFLYRGLF</sequence>
<keyword evidence="1" id="KW-0812">Transmembrane</keyword>
<proteinExistence type="predicted"/>